<feature type="domain" description="Zn(2)-C6 fungal-type" evidence="9">
    <location>
        <begin position="71"/>
        <end position="100"/>
    </location>
</feature>
<dbReference type="InterPro" id="IPR036236">
    <property type="entry name" value="Znf_C2H2_sf"/>
</dbReference>
<dbReference type="GO" id="GO:0005634">
    <property type="term" value="C:nucleus"/>
    <property type="evidence" value="ECO:0007669"/>
    <property type="project" value="UniProtKB-SubCell"/>
</dbReference>
<evidence type="ECO:0000256" key="3">
    <source>
        <dbReference type="ARBA" id="ARBA00022737"/>
    </source>
</evidence>
<dbReference type="CDD" id="cd12148">
    <property type="entry name" value="fungal_TF_MHR"/>
    <property type="match status" value="1"/>
</dbReference>
<reference evidence="11" key="2">
    <citation type="submission" date="2023-06" db="EMBL/GenBank/DDBJ databases">
        <authorList>
            <consortium name="Lawrence Berkeley National Laboratory"/>
            <person name="Mondo S.J."/>
            <person name="Hensen N."/>
            <person name="Bonometti L."/>
            <person name="Westerberg I."/>
            <person name="Brannstrom I.O."/>
            <person name="Guillou S."/>
            <person name="Cros-Aarteil S."/>
            <person name="Calhoun S."/>
            <person name="Haridas S."/>
            <person name="Kuo A."/>
            <person name="Pangilinan J."/>
            <person name="Riley R."/>
            <person name="Labutti K."/>
            <person name="Andreopoulos B."/>
            <person name="Lipzen A."/>
            <person name="Chen C."/>
            <person name="Yanf M."/>
            <person name="Daum C."/>
            <person name="Ng V."/>
            <person name="Clum A."/>
            <person name="Steindorff A."/>
            <person name="Ohm R."/>
            <person name="Martin F."/>
            <person name="Silar P."/>
            <person name="Natvig D."/>
            <person name="Lalanne C."/>
            <person name="Gautier V."/>
            <person name="Ament-Velasquez S.L."/>
            <person name="Kruys A."/>
            <person name="Hutchinson M.I."/>
            <person name="Powell A.J."/>
            <person name="Barry K."/>
            <person name="Miller A.N."/>
            <person name="Grigoriev I.V."/>
            <person name="Debuchy R."/>
            <person name="Gladieux P."/>
            <person name="Thoren M.H."/>
            <person name="Johannesson H."/>
        </authorList>
    </citation>
    <scope>NUCLEOTIDE SEQUENCE</scope>
    <source>
        <strain evidence="11">PSN324</strain>
    </source>
</reference>
<dbReference type="PANTHER" id="PTHR40626">
    <property type="entry name" value="MIP31509P"/>
    <property type="match status" value="1"/>
</dbReference>
<evidence type="ECO:0000259" key="9">
    <source>
        <dbReference type="PROSITE" id="PS50048"/>
    </source>
</evidence>
<dbReference type="GO" id="GO:0000981">
    <property type="term" value="F:DNA-binding transcription factor activity, RNA polymerase II-specific"/>
    <property type="evidence" value="ECO:0007669"/>
    <property type="project" value="InterPro"/>
</dbReference>
<dbReference type="GO" id="GO:0000978">
    <property type="term" value="F:RNA polymerase II cis-regulatory region sequence-specific DNA binding"/>
    <property type="evidence" value="ECO:0007669"/>
    <property type="project" value="InterPro"/>
</dbReference>
<evidence type="ECO:0000256" key="7">
    <source>
        <dbReference type="PROSITE-ProRule" id="PRU00042"/>
    </source>
</evidence>
<dbReference type="InterPro" id="IPR051059">
    <property type="entry name" value="VerF-like"/>
</dbReference>
<dbReference type="PROSITE" id="PS00028">
    <property type="entry name" value="ZINC_FINGER_C2H2_1"/>
    <property type="match status" value="1"/>
</dbReference>
<keyword evidence="12" id="KW-1185">Reference proteome</keyword>
<feature type="region of interest" description="Disordered" evidence="8">
    <location>
        <begin position="135"/>
        <end position="158"/>
    </location>
</feature>
<dbReference type="GO" id="GO:0006351">
    <property type="term" value="P:DNA-templated transcription"/>
    <property type="evidence" value="ECO:0007669"/>
    <property type="project" value="InterPro"/>
</dbReference>
<dbReference type="InterPro" id="IPR007219">
    <property type="entry name" value="XnlR_reg_dom"/>
</dbReference>
<dbReference type="GO" id="GO:0008270">
    <property type="term" value="F:zinc ion binding"/>
    <property type="evidence" value="ECO:0007669"/>
    <property type="project" value="UniProtKB-KW"/>
</dbReference>
<dbReference type="AlphaFoldDB" id="A0AAV9I035"/>
<keyword evidence="2" id="KW-0479">Metal-binding</keyword>
<dbReference type="SMART" id="SM00355">
    <property type="entry name" value="ZnF_C2H2"/>
    <property type="match status" value="2"/>
</dbReference>
<keyword evidence="4 7" id="KW-0863">Zinc-finger</keyword>
<dbReference type="InterPro" id="IPR036864">
    <property type="entry name" value="Zn2-C6_fun-type_DNA-bd_sf"/>
</dbReference>
<dbReference type="InterPro" id="IPR001138">
    <property type="entry name" value="Zn2Cys6_DnaBD"/>
</dbReference>
<dbReference type="Pfam" id="PF04082">
    <property type="entry name" value="Fungal_trans"/>
    <property type="match status" value="1"/>
</dbReference>
<feature type="compositionally biased region" description="Low complexity" evidence="8">
    <location>
        <begin position="149"/>
        <end position="158"/>
    </location>
</feature>
<evidence type="ECO:0000256" key="2">
    <source>
        <dbReference type="ARBA" id="ARBA00022723"/>
    </source>
</evidence>
<sequence>MADTPVLHRCPVCFKTYKRREHLQRHKATHTSKRPHRCILCNASFQRTDVLKRHLQTCDGLSNPAAGRRRACDRCVRQKKACNSAQPCLNCEKRSVECVYSTAPAATPTAASPAPSTASSSCSVPPLASSSGLLLSDCPTPQVNPPSPSSSSQASSALVPAHTAAATLGGTPSSTSALDGAPYDDLNALIQQAISTYPVLDGSQQMGNGCWLDLNFAPQQQPQPLPQPPQQFPLASSDDYMSDTARSFQREGSASADSSSSEHRGCTLGFLYDFTSRTGLVSSFECATLAQRQQVVALFHNRYLEQHNAEFPGALAAGLGPAATAPPGLELSSWSLWLQSPIVLKLQQIVLLIKNVVMVKPNNSTVTLTWSPALEQQCLQFFTPSRVAKFIELYWSIWHPNVNFLHRPTFDPAKTKSILLAGMALIGACVSPDVVDNEDARIWFNCVEEMVFTDDDFCRDDIESEMPSQAQALANRRKLQALQAACVVCLYQNWEGTDASKRRIRRHRFSTVVSVARDLGIDTACHPDYTRQLKHEFDWMGYVMREELIRTFLWIFLIDTAFVIFNNLPYRVVIKELKMHMASPEVCFQAATAEQCIDEIHTWMPAGSPFCSLLLRDAIENLCIGIMPPGVQQRYSQLGPLNLFAMVSAIHYLIFQHQNFFGVEGQLIPINNALQNWINIWELCLETSVIGRWPHGLINDESLLPDTMWMRIGFIRYSAEYWLLGSLLTTRISSNTARPETQWFDQGTSASALSGPQSVDGKAKSVEPILDKYDQTSMRQVNDLIAGFQKFNVD</sequence>
<evidence type="ECO:0000256" key="4">
    <source>
        <dbReference type="ARBA" id="ARBA00022771"/>
    </source>
</evidence>
<dbReference type="Gene3D" id="4.10.240.10">
    <property type="entry name" value="Zn(2)-C6 fungal-type DNA-binding domain"/>
    <property type="match status" value="1"/>
</dbReference>
<dbReference type="GO" id="GO:0000785">
    <property type="term" value="C:chromatin"/>
    <property type="evidence" value="ECO:0007669"/>
    <property type="project" value="TreeGrafter"/>
</dbReference>
<gene>
    <name evidence="11" type="ORF">QBC42DRAFT_303669</name>
</gene>
<dbReference type="PANTHER" id="PTHR40626:SF3">
    <property type="entry name" value="TRANSCRIPTION FACTOR WITH C2H2 AND ZN(2)-CYS(6) DNA BINDING DOMAIN (EUROFUNG)-RELATED"/>
    <property type="match status" value="1"/>
</dbReference>
<feature type="domain" description="C2H2-type" evidence="10">
    <location>
        <begin position="8"/>
        <end position="35"/>
    </location>
</feature>
<feature type="compositionally biased region" description="Pro residues" evidence="8">
    <location>
        <begin position="221"/>
        <end position="231"/>
    </location>
</feature>
<keyword evidence="6" id="KW-0539">Nucleus</keyword>
<comment type="subcellular location">
    <subcellularLocation>
        <location evidence="1">Nucleus</location>
    </subcellularLocation>
</comment>
<name>A0AAV9I035_9PEZI</name>
<evidence type="ECO:0000256" key="1">
    <source>
        <dbReference type="ARBA" id="ARBA00004123"/>
    </source>
</evidence>
<dbReference type="Proteomes" id="UP001321749">
    <property type="component" value="Unassembled WGS sequence"/>
</dbReference>
<comment type="caution">
    <text evidence="11">The sequence shown here is derived from an EMBL/GenBank/DDBJ whole genome shotgun (WGS) entry which is preliminary data.</text>
</comment>
<dbReference type="PROSITE" id="PS50157">
    <property type="entry name" value="ZINC_FINGER_C2H2_2"/>
    <property type="match status" value="1"/>
</dbReference>
<evidence type="ECO:0000256" key="5">
    <source>
        <dbReference type="ARBA" id="ARBA00022833"/>
    </source>
</evidence>
<dbReference type="CDD" id="cd00067">
    <property type="entry name" value="GAL4"/>
    <property type="match status" value="1"/>
</dbReference>
<proteinExistence type="predicted"/>
<dbReference type="PROSITE" id="PS50048">
    <property type="entry name" value="ZN2_CY6_FUNGAL_2"/>
    <property type="match status" value="1"/>
</dbReference>
<evidence type="ECO:0000313" key="12">
    <source>
        <dbReference type="Proteomes" id="UP001321749"/>
    </source>
</evidence>
<dbReference type="Gene3D" id="3.30.160.60">
    <property type="entry name" value="Classic Zinc Finger"/>
    <property type="match status" value="2"/>
</dbReference>
<accession>A0AAV9I035</accession>
<dbReference type="SUPFAM" id="SSF57667">
    <property type="entry name" value="beta-beta-alpha zinc fingers"/>
    <property type="match status" value="1"/>
</dbReference>
<organism evidence="11 12">
    <name type="scientific">Cladorrhinum samala</name>
    <dbReference type="NCBI Taxonomy" id="585594"/>
    <lineage>
        <taxon>Eukaryota</taxon>
        <taxon>Fungi</taxon>
        <taxon>Dikarya</taxon>
        <taxon>Ascomycota</taxon>
        <taxon>Pezizomycotina</taxon>
        <taxon>Sordariomycetes</taxon>
        <taxon>Sordariomycetidae</taxon>
        <taxon>Sordariales</taxon>
        <taxon>Podosporaceae</taxon>
        <taxon>Cladorrhinum</taxon>
    </lineage>
</organism>
<protein>
    <submittedName>
        <fullName evidence="11">Uncharacterized protein</fullName>
    </submittedName>
</protein>
<evidence type="ECO:0000259" key="10">
    <source>
        <dbReference type="PROSITE" id="PS50157"/>
    </source>
</evidence>
<evidence type="ECO:0000313" key="11">
    <source>
        <dbReference type="EMBL" id="KAK4465148.1"/>
    </source>
</evidence>
<dbReference type="InterPro" id="IPR013087">
    <property type="entry name" value="Znf_C2H2_type"/>
</dbReference>
<feature type="region of interest" description="Disordered" evidence="8">
    <location>
        <begin position="214"/>
        <end position="238"/>
    </location>
</feature>
<dbReference type="EMBL" id="MU864942">
    <property type="protein sequence ID" value="KAK4465148.1"/>
    <property type="molecule type" value="Genomic_DNA"/>
</dbReference>
<dbReference type="Pfam" id="PF00172">
    <property type="entry name" value="Zn_clus"/>
    <property type="match status" value="1"/>
</dbReference>
<keyword evidence="5" id="KW-0862">Zinc</keyword>
<reference evidence="11" key="1">
    <citation type="journal article" date="2023" name="Mol. Phylogenet. Evol.">
        <title>Genome-scale phylogeny and comparative genomics of the fungal order Sordariales.</title>
        <authorList>
            <person name="Hensen N."/>
            <person name="Bonometti L."/>
            <person name="Westerberg I."/>
            <person name="Brannstrom I.O."/>
            <person name="Guillou S."/>
            <person name="Cros-Aarteil S."/>
            <person name="Calhoun S."/>
            <person name="Haridas S."/>
            <person name="Kuo A."/>
            <person name="Mondo S."/>
            <person name="Pangilinan J."/>
            <person name="Riley R."/>
            <person name="LaButti K."/>
            <person name="Andreopoulos B."/>
            <person name="Lipzen A."/>
            <person name="Chen C."/>
            <person name="Yan M."/>
            <person name="Daum C."/>
            <person name="Ng V."/>
            <person name="Clum A."/>
            <person name="Steindorff A."/>
            <person name="Ohm R.A."/>
            <person name="Martin F."/>
            <person name="Silar P."/>
            <person name="Natvig D.O."/>
            <person name="Lalanne C."/>
            <person name="Gautier V."/>
            <person name="Ament-Velasquez S.L."/>
            <person name="Kruys A."/>
            <person name="Hutchinson M.I."/>
            <person name="Powell A.J."/>
            <person name="Barry K."/>
            <person name="Miller A.N."/>
            <person name="Grigoriev I.V."/>
            <person name="Debuchy R."/>
            <person name="Gladieux P."/>
            <person name="Hiltunen Thoren M."/>
            <person name="Johannesson H."/>
        </authorList>
    </citation>
    <scope>NUCLEOTIDE SEQUENCE</scope>
    <source>
        <strain evidence="11">PSN324</strain>
    </source>
</reference>
<evidence type="ECO:0000256" key="8">
    <source>
        <dbReference type="SAM" id="MobiDB-lite"/>
    </source>
</evidence>
<keyword evidence="3" id="KW-0677">Repeat</keyword>
<evidence type="ECO:0000256" key="6">
    <source>
        <dbReference type="ARBA" id="ARBA00023242"/>
    </source>
</evidence>
<dbReference type="SMART" id="SM00066">
    <property type="entry name" value="GAL4"/>
    <property type="match status" value="1"/>
</dbReference>
<dbReference type="SUPFAM" id="SSF57701">
    <property type="entry name" value="Zn2/Cys6 DNA-binding domain"/>
    <property type="match status" value="1"/>
</dbReference>